<dbReference type="InterPro" id="IPR007138">
    <property type="entry name" value="ABM_dom"/>
</dbReference>
<dbReference type="InterPro" id="IPR011008">
    <property type="entry name" value="Dimeric_a/b-barrel"/>
</dbReference>
<evidence type="ECO:0000256" key="1">
    <source>
        <dbReference type="SAM" id="MobiDB-lite"/>
    </source>
</evidence>
<proteinExistence type="predicted"/>
<keyword evidence="3" id="KW-0503">Monooxygenase</keyword>
<keyword evidence="4" id="KW-1185">Reference proteome</keyword>
<dbReference type="Pfam" id="PF03992">
    <property type="entry name" value="ABM"/>
    <property type="match status" value="1"/>
</dbReference>
<gene>
    <name evidence="3" type="ORF">AB6713_13090</name>
</gene>
<dbReference type="SUPFAM" id="SSF54909">
    <property type="entry name" value="Dimeric alpha+beta barrel"/>
    <property type="match status" value="1"/>
</dbReference>
<dbReference type="PANTHER" id="PTHR37811:SF2">
    <property type="entry name" value="ABM DOMAIN-CONTAINING PROTEIN"/>
    <property type="match status" value="1"/>
</dbReference>
<evidence type="ECO:0000313" key="4">
    <source>
        <dbReference type="Proteomes" id="UP001566331"/>
    </source>
</evidence>
<dbReference type="InterPro" id="IPR052936">
    <property type="entry name" value="Jasmonate_Hydroxylase-like"/>
</dbReference>
<accession>A0ABV4HS25</accession>
<comment type="caution">
    <text evidence="3">The sequence shown here is derived from an EMBL/GenBank/DDBJ whole genome shotgun (WGS) entry which is preliminary data.</text>
</comment>
<feature type="domain" description="ABM" evidence="2">
    <location>
        <begin position="2"/>
        <end position="90"/>
    </location>
</feature>
<reference evidence="3 4" key="1">
    <citation type="submission" date="2024-07" db="EMBL/GenBank/DDBJ databases">
        <title>Luteimonas salilacus sp. nov., isolated from the shore soil of Salt Lake in Tibet of China.</title>
        <authorList>
            <person name="Zhang X."/>
            <person name="Li A."/>
        </authorList>
    </citation>
    <scope>NUCLEOTIDE SEQUENCE [LARGE SCALE GENOMIC DNA]</scope>
    <source>
        <strain evidence="3 4">B3-2-R+30</strain>
    </source>
</reference>
<dbReference type="PROSITE" id="PS51725">
    <property type="entry name" value="ABM"/>
    <property type="match status" value="1"/>
</dbReference>
<dbReference type="Gene3D" id="3.30.70.100">
    <property type="match status" value="1"/>
</dbReference>
<evidence type="ECO:0000259" key="2">
    <source>
        <dbReference type="PROSITE" id="PS51725"/>
    </source>
</evidence>
<dbReference type="GO" id="GO:0004497">
    <property type="term" value="F:monooxygenase activity"/>
    <property type="evidence" value="ECO:0007669"/>
    <property type="project" value="UniProtKB-KW"/>
</dbReference>
<keyword evidence="3" id="KW-0560">Oxidoreductase</keyword>
<dbReference type="EC" id="1.14.-.-" evidence="3"/>
<name>A0ABV4HS25_9GAMM</name>
<dbReference type="Proteomes" id="UP001566331">
    <property type="component" value="Unassembled WGS sequence"/>
</dbReference>
<dbReference type="EMBL" id="JBFWIC010000018">
    <property type="protein sequence ID" value="MEZ0475540.1"/>
    <property type="molecule type" value="Genomic_DNA"/>
</dbReference>
<feature type="compositionally biased region" description="Polar residues" evidence="1">
    <location>
        <begin position="107"/>
        <end position="123"/>
    </location>
</feature>
<evidence type="ECO:0000313" key="3">
    <source>
        <dbReference type="EMBL" id="MEZ0475540.1"/>
    </source>
</evidence>
<protein>
    <submittedName>
        <fullName evidence="3">Antibiotic biosynthesis monooxygenase</fullName>
        <ecNumber evidence="3">1.14.-.-</ecNumber>
    </submittedName>
</protein>
<sequence length="123" mass="13932">MIVVIFEVEPYPTGRDEYFSIAAALTADLQQVDGFISIERYQSVSDPGRLLSLSLWRDEAAIATWRRHPPHVAAQQRGSSELFRRWRIRVAAVLREREHDAVPACASTRTSTKATGHRPTTTR</sequence>
<dbReference type="PANTHER" id="PTHR37811">
    <property type="entry name" value="BLL5343 PROTEIN"/>
    <property type="match status" value="1"/>
</dbReference>
<organism evidence="3 4">
    <name type="scientific">Luteimonas salinilitoris</name>
    <dbReference type="NCBI Taxonomy" id="3237697"/>
    <lineage>
        <taxon>Bacteria</taxon>
        <taxon>Pseudomonadati</taxon>
        <taxon>Pseudomonadota</taxon>
        <taxon>Gammaproteobacteria</taxon>
        <taxon>Lysobacterales</taxon>
        <taxon>Lysobacteraceae</taxon>
        <taxon>Luteimonas</taxon>
    </lineage>
</organism>
<feature type="region of interest" description="Disordered" evidence="1">
    <location>
        <begin position="102"/>
        <end position="123"/>
    </location>
</feature>